<keyword evidence="8" id="KW-1185">Reference proteome</keyword>
<evidence type="ECO:0000313" key="8">
    <source>
        <dbReference type="Proteomes" id="UP001187192"/>
    </source>
</evidence>
<keyword evidence="4" id="KW-0812">Transmembrane</keyword>
<dbReference type="SMART" id="SM00369">
    <property type="entry name" value="LRR_TYP"/>
    <property type="match status" value="4"/>
</dbReference>
<comment type="caution">
    <text evidence="7">The sequence shown here is derived from an EMBL/GenBank/DDBJ whole genome shotgun (WGS) entry which is preliminary data.</text>
</comment>
<dbReference type="GO" id="GO:0006952">
    <property type="term" value="P:defense response"/>
    <property type="evidence" value="ECO:0007669"/>
    <property type="project" value="InterPro"/>
</dbReference>
<organism evidence="7 8">
    <name type="scientific">Ficus carica</name>
    <name type="common">Common fig</name>
    <dbReference type="NCBI Taxonomy" id="3494"/>
    <lineage>
        <taxon>Eukaryota</taxon>
        <taxon>Viridiplantae</taxon>
        <taxon>Streptophyta</taxon>
        <taxon>Embryophyta</taxon>
        <taxon>Tracheophyta</taxon>
        <taxon>Spermatophyta</taxon>
        <taxon>Magnoliopsida</taxon>
        <taxon>eudicotyledons</taxon>
        <taxon>Gunneridae</taxon>
        <taxon>Pentapetalae</taxon>
        <taxon>rosids</taxon>
        <taxon>fabids</taxon>
        <taxon>Rosales</taxon>
        <taxon>Moraceae</taxon>
        <taxon>Ficeae</taxon>
        <taxon>Ficus</taxon>
    </lineage>
</organism>
<keyword evidence="4" id="KW-1133">Transmembrane helix</keyword>
<dbReference type="InterPro" id="IPR058546">
    <property type="entry name" value="RPS4B/Roq1-like_LRR"/>
</dbReference>
<name>A0AA88J6D4_FICCA</name>
<dbReference type="InterPro" id="IPR003591">
    <property type="entry name" value="Leu-rich_rpt_typical-subtyp"/>
</dbReference>
<keyword evidence="4" id="KW-0472">Membrane</keyword>
<evidence type="ECO:0000256" key="3">
    <source>
        <dbReference type="ARBA" id="ARBA00022821"/>
    </source>
</evidence>
<dbReference type="EMBL" id="BTGU01000141">
    <property type="protein sequence ID" value="GMN63082.1"/>
    <property type="molecule type" value="Genomic_DNA"/>
</dbReference>
<dbReference type="PANTHER" id="PTHR11017:SF385">
    <property type="entry name" value="DISEASE RESISTANCE PROTEIN (TIR-NBS-LRR CLASS)-RELATED"/>
    <property type="match status" value="1"/>
</dbReference>
<evidence type="ECO:0000313" key="7">
    <source>
        <dbReference type="EMBL" id="GMN63082.1"/>
    </source>
</evidence>
<gene>
    <name evidence="7" type="ORF">TIFTF001_032159</name>
</gene>
<dbReference type="PANTHER" id="PTHR11017">
    <property type="entry name" value="LEUCINE-RICH REPEAT-CONTAINING PROTEIN"/>
    <property type="match status" value="1"/>
</dbReference>
<dbReference type="AlphaFoldDB" id="A0AA88J6D4"/>
<sequence>MSKIDEDIYMSPTLLQKMNNLRLLKIYNSNDSDNHKVYLRQDLRSLPNSLRYLSWQDYPSKSLPPKFKAQNLVQLEICSSTLTQLWDGVLDLRNLKHLDLSYSKQLVRIPDLSQAINLRSVNLEHCTSLVYVPPIIIRSCDNLDSKLPLTIDPKALCSIKLGGCSNLRTPPEILGNVKLVDLNSTAVEELPSSIRFLNNLVHLNLENCKFLKNLPSSIRNLESMFSLRLSGCASLDKFPEVPKNITILDVSFTAIEQIPSASIENLSFLKEFNLNRCKSLANLPTSFCKLKSLKFLSLFGCSNLKNFPEISEHMNHLESLNLGRTAIQALPSSIGNLIGLQNLVMRQCENLEYVPSCLNMKCLKYLSLTGCSKLGNVLPKKLDLHSLTHLDLSYCNVSEIPEWLGFLSSLSELNLEGNDFARIPASIRELSRLFVLNVKTCRNLQCLPELPLSMQFLDASECISLEMVLNLSSPLAVKRFSRSLDHVFLFGGCSKFNHHTRYKILSEFLLRILHDACSGVFFYYPGNEIPKWFSHLNQGPSINIKVPRHWDNDVLGFALSVVVACEHHCSSDPTCSFDFEYDCHLKINGQSYKLDSTFERCSYLDQKKSSSDHVLVFYQCNKGKFLQKHYDYHDVEEASFNFSLEKNDFWGEEITFNSCKAEVKRCGIRMIYLSSLTPAPMHTRMSNFIYVTQMSENSKFKTSTDGRKEKERQRLMNGEATVWVGLILGFFATLLLDFVLVE</sequence>
<dbReference type="InterPro" id="IPR001611">
    <property type="entry name" value="Leu-rich_rpt"/>
</dbReference>
<dbReference type="Pfam" id="PF00560">
    <property type="entry name" value="LRR_1"/>
    <property type="match status" value="1"/>
</dbReference>
<dbReference type="SUPFAM" id="SSF52058">
    <property type="entry name" value="L domain-like"/>
    <property type="match status" value="2"/>
</dbReference>
<feature type="domain" description="Disease resistance protein RPS4B/Roq1-like leucine-rich repeats" evidence="6">
    <location>
        <begin position="290"/>
        <end position="474"/>
    </location>
</feature>
<keyword evidence="1" id="KW-0433">Leucine-rich repeat</keyword>
<dbReference type="Pfam" id="PF23286">
    <property type="entry name" value="LRR_13"/>
    <property type="match status" value="1"/>
</dbReference>
<dbReference type="InterPro" id="IPR045344">
    <property type="entry name" value="C-JID"/>
</dbReference>
<keyword evidence="2" id="KW-0677">Repeat</keyword>
<proteinExistence type="predicted"/>
<evidence type="ECO:0000259" key="5">
    <source>
        <dbReference type="Pfam" id="PF20160"/>
    </source>
</evidence>
<evidence type="ECO:0000256" key="4">
    <source>
        <dbReference type="SAM" id="Phobius"/>
    </source>
</evidence>
<dbReference type="Proteomes" id="UP001187192">
    <property type="component" value="Unassembled WGS sequence"/>
</dbReference>
<feature type="transmembrane region" description="Helical" evidence="4">
    <location>
        <begin position="720"/>
        <end position="741"/>
    </location>
</feature>
<dbReference type="InterPro" id="IPR044974">
    <property type="entry name" value="Disease_R_plants"/>
</dbReference>
<dbReference type="Pfam" id="PF20160">
    <property type="entry name" value="C-JID"/>
    <property type="match status" value="1"/>
</dbReference>
<accession>A0AA88J6D4</accession>
<dbReference type="InterPro" id="IPR032675">
    <property type="entry name" value="LRR_dom_sf"/>
</dbReference>
<evidence type="ECO:0000256" key="1">
    <source>
        <dbReference type="ARBA" id="ARBA00022614"/>
    </source>
</evidence>
<dbReference type="Gene3D" id="3.80.10.10">
    <property type="entry name" value="Ribonuclease Inhibitor"/>
    <property type="match status" value="3"/>
</dbReference>
<evidence type="ECO:0008006" key="9">
    <source>
        <dbReference type="Google" id="ProtNLM"/>
    </source>
</evidence>
<feature type="domain" description="C-JID" evidence="5">
    <location>
        <begin position="525"/>
        <end position="674"/>
    </location>
</feature>
<keyword evidence="3" id="KW-0611">Plant defense</keyword>
<evidence type="ECO:0000256" key="2">
    <source>
        <dbReference type="ARBA" id="ARBA00022737"/>
    </source>
</evidence>
<reference evidence="7" key="1">
    <citation type="submission" date="2023-07" db="EMBL/GenBank/DDBJ databases">
        <title>draft genome sequence of fig (Ficus carica).</title>
        <authorList>
            <person name="Takahashi T."/>
            <person name="Nishimura K."/>
        </authorList>
    </citation>
    <scope>NUCLEOTIDE SEQUENCE</scope>
</reference>
<evidence type="ECO:0000259" key="6">
    <source>
        <dbReference type="Pfam" id="PF23286"/>
    </source>
</evidence>
<protein>
    <recommendedName>
        <fullName evidence="9">Leucine-rich repeat domain, L domain-containing protein</fullName>
    </recommendedName>
</protein>